<evidence type="ECO:0000256" key="3">
    <source>
        <dbReference type="ARBA" id="ARBA00023002"/>
    </source>
</evidence>
<comment type="caution">
    <text evidence="5">The sequence shown here is derived from an EMBL/GenBank/DDBJ whole genome shotgun (WGS) entry which is preliminary data.</text>
</comment>
<accession>A0A2H0R534</accession>
<proteinExistence type="inferred from homology"/>
<name>A0A2H0R534_9BACT</name>
<dbReference type="SUPFAM" id="SSF51735">
    <property type="entry name" value="NAD(P)-binding Rossmann-fold domains"/>
    <property type="match status" value="1"/>
</dbReference>
<evidence type="ECO:0000313" key="5">
    <source>
        <dbReference type="EMBL" id="PIR41638.1"/>
    </source>
</evidence>
<dbReference type="PROSITE" id="PS00061">
    <property type="entry name" value="ADH_SHORT"/>
    <property type="match status" value="1"/>
</dbReference>
<dbReference type="Gene3D" id="3.40.50.720">
    <property type="entry name" value="NAD(P)-binding Rossmann-like Domain"/>
    <property type="match status" value="1"/>
</dbReference>
<dbReference type="InterPro" id="IPR036291">
    <property type="entry name" value="NAD(P)-bd_dom_sf"/>
</dbReference>
<dbReference type="GO" id="GO:0016491">
    <property type="term" value="F:oxidoreductase activity"/>
    <property type="evidence" value="ECO:0007669"/>
    <property type="project" value="UniProtKB-KW"/>
</dbReference>
<evidence type="ECO:0008006" key="7">
    <source>
        <dbReference type="Google" id="ProtNLM"/>
    </source>
</evidence>
<comment type="similarity">
    <text evidence="1 4">Belongs to the short-chain dehydrogenases/reductases (SDR) family.</text>
</comment>
<evidence type="ECO:0000313" key="6">
    <source>
        <dbReference type="Proteomes" id="UP000230232"/>
    </source>
</evidence>
<dbReference type="InterPro" id="IPR020904">
    <property type="entry name" value="Sc_DH/Rdtase_CS"/>
</dbReference>
<organism evidence="5 6">
    <name type="scientific">Candidatus Yanofskybacteria bacterium CG10_big_fil_rev_8_21_14_0_10_46_23</name>
    <dbReference type="NCBI Taxonomy" id="1975098"/>
    <lineage>
        <taxon>Bacteria</taxon>
        <taxon>Candidatus Yanofskyibacteriota</taxon>
    </lineage>
</organism>
<sequence length="243" mass="26603">MARPGNKKIIVITGASKGLGKALAEKLATPDDILILCSRDIRDLNKVCVELKKMGTECYGFKVDISKKTDLTRFLQMTLKRFTKIDILINNAGAIHLGKPIEKITDEELSLCMKTNFDSVFYALQEIIPAMRKRGSSIIVTISSTAGKRGNPDFSAYSASKFAVTGLMQSASRYLEGSGIRCLTIFPAGINTDMRKYILGPEDAEKQQSPEPVAEVIKNAVEDQAAFPNGSEIIIRDGKIVPK</sequence>
<dbReference type="PANTHER" id="PTHR43391:SF14">
    <property type="entry name" value="DEHYDROGENASE_REDUCTASE SDR FAMILY PROTEIN 7-LIKE"/>
    <property type="match status" value="1"/>
</dbReference>
<evidence type="ECO:0000256" key="1">
    <source>
        <dbReference type="ARBA" id="ARBA00006484"/>
    </source>
</evidence>
<protein>
    <recommendedName>
        <fullName evidence="7">Short-chain dehydrogenase</fullName>
    </recommendedName>
</protein>
<dbReference type="CDD" id="cd05233">
    <property type="entry name" value="SDR_c"/>
    <property type="match status" value="1"/>
</dbReference>
<dbReference type="EMBL" id="PCXO01000003">
    <property type="protein sequence ID" value="PIR41638.1"/>
    <property type="molecule type" value="Genomic_DNA"/>
</dbReference>
<dbReference type="InterPro" id="IPR002347">
    <property type="entry name" value="SDR_fam"/>
</dbReference>
<dbReference type="AlphaFoldDB" id="A0A2H0R534"/>
<dbReference type="PANTHER" id="PTHR43391">
    <property type="entry name" value="RETINOL DEHYDROGENASE-RELATED"/>
    <property type="match status" value="1"/>
</dbReference>
<dbReference type="PRINTS" id="PR00081">
    <property type="entry name" value="GDHRDH"/>
</dbReference>
<evidence type="ECO:0000256" key="2">
    <source>
        <dbReference type="ARBA" id="ARBA00022857"/>
    </source>
</evidence>
<keyword evidence="2" id="KW-0521">NADP</keyword>
<dbReference type="Pfam" id="PF00106">
    <property type="entry name" value="adh_short"/>
    <property type="match status" value="1"/>
</dbReference>
<keyword evidence="3" id="KW-0560">Oxidoreductase</keyword>
<dbReference type="Proteomes" id="UP000230232">
    <property type="component" value="Unassembled WGS sequence"/>
</dbReference>
<evidence type="ECO:0000256" key="4">
    <source>
        <dbReference type="RuleBase" id="RU000363"/>
    </source>
</evidence>
<gene>
    <name evidence="5" type="ORF">COV31_00160</name>
</gene>
<reference evidence="5 6" key="1">
    <citation type="submission" date="2017-09" db="EMBL/GenBank/DDBJ databases">
        <title>Depth-based differentiation of microbial function through sediment-hosted aquifers and enrichment of novel symbionts in the deep terrestrial subsurface.</title>
        <authorList>
            <person name="Probst A.J."/>
            <person name="Ladd B."/>
            <person name="Jarett J.K."/>
            <person name="Geller-Mcgrath D.E."/>
            <person name="Sieber C.M."/>
            <person name="Emerson J.B."/>
            <person name="Anantharaman K."/>
            <person name="Thomas B.C."/>
            <person name="Malmstrom R."/>
            <person name="Stieglmeier M."/>
            <person name="Klingl A."/>
            <person name="Woyke T."/>
            <person name="Ryan C.M."/>
            <person name="Banfield J.F."/>
        </authorList>
    </citation>
    <scope>NUCLEOTIDE SEQUENCE [LARGE SCALE GENOMIC DNA]</scope>
    <source>
        <strain evidence="5">CG10_big_fil_rev_8_21_14_0_10_46_23</strain>
    </source>
</reference>
<dbReference type="PRINTS" id="PR00080">
    <property type="entry name" value="SDRFAMILY"/>
</dbReference>